<reference evidence="1 2" key="1">
    <citation type="journal article" date="2023" name="Science">
        <title>Complex scaffold remodeling in plant triterpene biosynthesis.</title>
        <authorList>
            <person name="De La Pena R."/>
            <person name="Hodgson H."/>
            <person name="Liu J.C."/>
            <person name="Stephenson M.J."/>
            <person name="Martin A.C."/>
            <person name="Owen C."/>
            <person name="Harkess A."/>
            <person name="Leebens-Mack J."/>
            <person name="Jimenez L.E."/>
            <person name="Osbourn A."/>
            <person name="Sattely E.S."/>
        </authorList>
    </citation>
    <scope>NUCLEOTIDE SEQUENCE [LARGE SCALE GENOMIC DNA]</scope>
    <source>
        <strain evidence="2">cv. JPN11</strain>
        <tissue evidence="1">Leaf</tissue>
    </source>
</reference>
<comment type="caution">
    <text evidence="1">The sequence shown here is derived from an EMBL/GenBank/DDBJ whole genome shotgun (WGS) entry which is preliminary data.</text>
</comment>
<dbReference type="EMBL" id="CM051396">
    <property type="protein sequence ID" value="KAJ4722062.1"/>
    <property type="molecule type" value="Genomic_DNA"/>
</dbReference>
<evidence type="ECO:0000313" key="2">
    <source>
        <dbReference type="Proteomes" id="UP001164539"/>
    </source>
</evidence>
<dbReference type="Proteomes" id="UP001164539">
    <property type="component" value="Chromosome 3"/>
</dbReference>
<accession>A0ACC1YE47</accession>
<name>A0ACC1YE47_MELAZ</name>
<gene>
    <name evidence="1" type="ORF">OWV82_005628</name>
</gene>
<proteinExistence type="predicted"/>
<organism evidence="1 2">
    <name type="scientific">Melia azedarach</name>
    <name type="common">Chinaberry tree</name>
    <dbReference type="NCBI Taxonomy" id="155640"/>
    <lineage>
        <taxon>Eukaryota</taxon>
        <taxon>Viridiplantae</taxon>
        <taxon>Streptophyta</taxon>
        <taxon>Embryophyta</taxon>
        <taxon>Tracheophyta</taxon>
        <taxon>Spermatophyta</taxon>
        <taxon>Magnoliopsida</taxon>
        <taxon>eudicotyledons</taxon>
        <taxon>Gunneridae</taxon>
        <taxon>Pentapetalae</taxon>
        <taxon>rosids</taxon>
        <taxon>malvids</taxon>
        <taxon>Sapindales</taxon>
        <taxon>Meliaceae</taxon>
        <taxon>Melia</taxon>
    </lineage>
</organism>
<evidence type="ECO:0000313" key="1">
    <source>
        <dbReference type="EMBL" id="KAJ4722062.1"/>
    </source>
</evidence>
<keyword evidence="2" id="KW-1185">Reference proteome</keyword>
<sequence>MKINVNSLARKVEVDNRIPLRYYYRIADNLLKQASIYSEEKNIVDMYIILLRYSSLVSETIPFHRDYLLILPKERATYRKRLIAVLDELEALKPEFQRRLHELNRANGGVQLLELDSSDRISYGAETSSLELLTVNKKSNPRMDMKQPSSMAIQSSRRKNSDRTQVLSSNSMQIDKQFQKLSINLPLPKKETLSRHSFLGPNGLRGEWPGPTAEIKVQYPSSTDLTPTEDTSLNKAGLHDIVPVKDGDTGGAISTMESVLSLDDGRWSRPEEEFCPPIVNEAGEDPFQFVSMKQPPPPPVLAQVQQDLAPISPSRVADPRPGPMPSTDGTTNSTYQHLHIPVNLMQDFLRLARANTQKNLETCGVLAGSLKNRVFHITTLIIPKQESTSDSCQTLNEEEIFEVQDRLSLFPLGWIHTHPSQTCFMSSVDLHTHYSYQIMLPEAVAIVMAPTDTSSPHGIFHLSDPGGVSVIRNCQQRGFHPHEEPEDGSPIYEHCSHVFMNANLKFDVVDLR</sequence>
<protein>
    <submittedName>
        <fullName evidence="1">AMSH-like ubiquitin thioesterase</fullName>
    </submittedName>
</protein>